<evidence type="ECO:0000259" key="4">
    <source>
        <dbReference type="Pfam" id="PF06991"/>
    </source>
</evidence>
<feature type="region of interest" description="Disordered" evidence="3">
    <location>
        <begin position="216"/>
        <end position="240"/>
    </location>
</feature>
<reference evidence="5" key="1">
    <citation type="submission" date="2020-06" db="EMBL/GenBank/DDBJ databases">
        <title>Draft genome of Bugula neritina, a colonial animal packing powerful symbionts and potential medicines.</title>
        <authorList>
            <person name="Rayko M."/>
        </authorList>
    </citation>
    <scope>NUCLEOTIDE SEQUENCE [LARGE SCALE GENOMIC DNA]</scope>
    <source>
        <strain evidence="5">Kwan_BN1</strain>
    </source>
</reference>
<feature type="compositionally biased region" description="Basic and acidic residues" evidence="3">
    <location>
        <begin position="55"/>
        <end position="70"/>
    </location>
</feature>
<dbReference type="InterPro" id="IPR033194">
    <property type="entry name" value="MFAP1"/>
</dbReference>
<feature type="domain" description="Micro-fibrillar-associated protein 1 C-terminal" evidence="4">
    <location>
        <begin position="155"/>
        <end position="364"/>
    </location>
</feature>
<dbReference type="Proteomes" id="UP000593567">
    <property type="component" value="Unassembled WGS sequence"/>
</dbReference>
<comment type="caution">
    <text evidence="5">The sequence shown here is derived from an EMBL/GenBank/DDBJ whole genome shotgun (WGS) entry which is preliminary data.</text>
</comment>
<feature type="region of interest" description="Disordered" evidence="3">
    <location>
        <begin position="35"/>
        <end position="167"/>
    </location>
</feature>
<dbReference type="OrthoDB" id="1111734at2759"/>
<feature type="region of interest" description="Disordered" evidence="3">
    <location>
        <begin position="1"/>
        <end position="23"/>
    </location>
</feature>
<feature type="compositionally biased region" description="Basic and acidic residues" evidence="3">
    <location>
        <begin position="216"/>
        <end position="227"/>
    </location>
</feature>
<proteinExistence type="inferred from homology"/>
<evidence type="ECO:0000256" key="1">
    <source>
        <dbReference type="ARBA" id="ARBA00008155"/>
    </source>
</evidence>
<evidence type="ECO:0000313" key="6">
    <source>
        <dbReference type="Proteomes" id="UP000593567"/>
    </source>
</evidence>
<dbReference type="Pfam" id="PF06991">
    <property type="entry name" value="MFAP1"/>
    <property type="match status" value="1"/>
</dbReference>
<keyword evidence="2" id="KW-0175">Coiled coil</keyword>
<feature type="compositionally biased region" description="Basic and acidic residues" evidence="3">
    <location>
        <begin position="392"/>
        <end position="402"/>
    </location>
</feature>
<protein>
    <submittedName>
        <fullName evidence="5">Mfap1</fullName>
    </submittedName>
</protein>
<dbReference type="PANTHER" id="PTHR15327">
    <property type="entry name" value="MICROFIBRIL-ASSOCIATED PROTEIN"/>
    <property type="match status" value="1"/>
</dbReference>
<sequence>MAETKAPIQSTAGAVAMRNDKGELYTQKVRVNRYVTGKRPEYAPQSSSEEEDEDFIQKRLNKAEGEHDAESGMPAPINAAYDRRLARLQQARAQDNDQDDRSEIERRRAQLRLKARALRDTEENTELLATGEKVEGEGDTESSAEESEYEEYTDSEDEEDGPMLKPVFVRKKDRITIQEKQRQVLKERELELEAKKLQEERRAQARRLVEVSVKQEEEVKEMTKDNIDAVNTDDENDEEEYEAWKIRELKRMKRDREEREAHEKEKLESERFRNMTEEERKQELKMNPKKITNAAAKGKYRFMQKYYHRGVFYMDEEEEVLKRDYTAPTLEDHFDKTVIPKVMQVKNFGRSGRTKYTHLVDQDTTSYDSAWTAETGQNLKFHSTKGGGLKQSFEKPKLSHKK</sequence>
<organism evidence="5 6">
    <name type="scientific">Bugula neritina</name>
    <name type="common">Brown bryozoan</name>
    <name type="synonym">Sertularia neritina</name>
    <dbReference type="NCBI Taxonomy" id="10212"/>
    <lineage>
        <taxon>Eukaryota</taxon>
        <taxon>Metazoa</taxon>
        <taxon>Spiralia</taxon>
        <taxon>Lophotrochozoa</taxon>
        <taxon>Bryozoa</taxon>
        <taxon>Gymnolaemata</taxon>
        <taxon>Cheilostomatida</taxon>
        <taxon>Flustrina</taxon>
        <taxon>Buguloidea</taxon>
        <taxon>Bugulidae</taxon>
        <taxon>Bugula</taxon>
    </lineage>
</organism>
<evidence type="ECO:0000256" key="3">
    <source>
        <dbReference type="SAM" id="MobiDB-lite"/>
    </source>
</evidence>
<feature type="region of interest" description="Disordered" evidence="3">
    <location>
        <begin position="252"/>
        <end position="284"/>
    </location>
</feature>
<keyword evidence="6" id="KW-1185">Reference proteome</keyword>
<feature type="region of interest" description="Disordered" evidence="3">
    <location>
        <begin position="382"/>
        <end position="402"/>
    </location>
</feature>
<dbReference type="AlphaFoldDB" id="A0A7J7J104"/>
<feature type="coiled-coil region" evidence="2">
    <location>
        <begin position="175"/>
        <end position="207"/>
    </location>
</feature>
<comment type="similarity">
    <text evidence="1">Belongs to the MFAP1 family.</text>
</comment>
<name>A0A7J7J104_BUGNE</name>
<evidence type="ECO:0000313" key="5">
    <source>
        <dbReference type="EMBL" id="KAF6019128.1"/>
    </source>
</evidence>
<evidence type="ECO:0000256" key="2">
    <source>
        <dbReference type="SAM" id="Coils"/>
    </source>
</evidence>
<feature type="compositionally biased region" description="Basic and acidic residues" evidence="3">
    <location>
        <begin position="99"/>
        <end position="108"/>
    </location>
</feature>
<feature type="compositionally biased region" description="Acidic residues" evidence="3">
    <location>
        <begin position="137"/>
        <end position="161"/>
    </location>
</feature>
<dbReference type="InterPro" id="IPR009730">
    <property type="entry name" value="MFAP1_C"/>
</dbReference>
<feature type="compositionally biased region" description="Acidic residues" evidence="3">
    <location>
        <begin position="231"/>
        <end position="240"/>
    </location>
</feature>
<accession>A0A7J7J104</accession>
<gene>
    <name evidence="5" type="ORF">EB796_022545</name>
</gene>
<dbReference type="EMBL" id="VXIV02003252">
    <property type="protein sequence ID" value="KAF6019128.1"/>
    <property type="molecule type" value="Genomic_DNA"/>
</dbReference>